<accession>A0A532UZY9</accession>
<reference evidence="1 2" key="1">
    <citation type="submission" date="2017-06" db="EMBL/GenBank/DDBJ databases">
        <title>Novel microbial phyla capable of carbon fixation and sulfur reduction in deep-sea sediments.</title>
        <authorList>
            <person name="Huang J."/>
            <person name="Baker B."/>
            <person name="Wang Y."/>
        </authorList>
    </citation>
    <scope>NUCLEOTIDE SEQUENCE [LARGE SCALE GENOMIC DNA]</scope>
    <source>
        <strain evidence="1">B3_TA06</strain>
    </source>
</reference>
<protein>
    <submittedName>
        <fullName evidence="1">Uncharacterized protein</fullName>
    </submittedName>
</protein>
<organism evidence="1 2">
    <name type="scientific">candidate division TA06 bacterium B3_TA06</name>
    <dbReference type="NCBI Taxonomy" id="2012487"/>
    <lineage>
        <taxon>Bacteria</taxon>
        <taxon>Bacteria division TA06</taxon>
    </lineage>
</organism>
<name>A0A532UZY9_UNCT6</name>
<dbReference type="EMBL" id="NJBO01000018">
    <property type="protein sequence ID" value="TKJ40523.1"/>
    <property type="molecule type" value="Genomic_DNA"/>
</dbReference>
<proteinExistence type="predicted"/>
<evidence type="ECO:0000313" key="2">
    <source>
        <dbReference type="Proteomes" id="UP000317778"/>
    </source>
</evidence>
<dbReference type="AlphaFoldDB" id="A0A532UZY9"/>
<evidence type="ECO:0000313" key="1">
    <source>
        <dbReference type="EMBL" id="TKJ40523.1"/>
    </source>
</evidence>
<comment type="caution">
    <text evidence="1">The sequence shown here is derived from an EMBL/GenBank/DDBJ whole genome shotgun (WGS) entry which is preliminary data.</text>
</comment>
<gene>
    <name evidence="1" type="ORF">CEE36_09540</name>
</gene>
<sequence length="244" mass="27271">MNALIVSIALISAPWHFGLNAGWSAGLYGIQEAQGTYLNPNTHVYVEGSRPAIPPPGFFHLGISLEDERSIGFALDIVTHYKNYTVTVLVDSLHNLGVPYLLPSRIDTTAQVPYLHTQFAWGVQKTLGAAEGRVLFPLGLQLTHNWFIPAATDSLVNQYVNDLSKDIPRIIELYNNPEEAIKEIIENEKRMGMRLNLGLQVAAVKVEHFSWLFGLDLDWNVLFVANGNEIVFYPEFGLSTGFRF</sequence>
<dbReference type="Proteomes" id="UP000317778">
    <property type="component" value="Unassembled WGS sequence"/>
</dbReference>